<sequence>MASTLQPRHTSHVRNPSSTAPRKELWSTLLTTVASSKTIPSKQLLLLGGNPSSQSDLITALAPLPTQASRRDRSARSQVPLANTHARGYTYRDLTSSDGEDTLARLGIYTLPDPSSSYAPLLARLLSPSTIPNSTAVILLDWSAPWTFIPLLRQWVHLLKSALATLPATSQHLLEDNNTRWTKRRDADAATSIAEAGTTTPLGPGEFDDALGLPITIVVGNTQAMENLEKRGWKEGEFDFVLQFLRTVGLKMGAGIVYAGPGMGAEIRAISLRGLEVQEEKGMVKHNVVDRERVVVPPGWDSWGKIRVLREGFDIEGVSRAWGADIQGPRGSIEGEQDTSVETLYAAKISNPRPENHSTPRIEVEHTPDQTFLATQLERLDTFRSEDEAARKQRSQSRRTNTMDDTSARPSMNEQIGPVQFNMGGIQYDADEALKRIKARTKQDSTQAGTPERARTRETTPYTPGSPPQFEPGKDIPTENLEAYFASLIKGRGGSVQNSPRVGSPRVVQKTPGESSGAGTGSGTGNSS</sequence>
<evidence type="ECO:0000313" key="12">
    <source>
        <dbReference type="Proteomes" id="UP000243797"/>
    </source>
</evidence>
<feature type="compositionally biased region" description="Basic and acidic residues" evidence="10">
    <location>
        <begin position="382"/>
        <end position="391"/>
    </location>
</feature>
<evidence type="ECO:0000313" key="11">
    <source>
        <dbReference type="EMBL" id="PNS17985.1"/>
    </source>
</evidence>
<dbReference type="Pfam" id="PF05783">
    <property type="entry name" value="DLIC"/>
    <property type="match status" value="1"/>
</dbReference>
<dbReference type="GO" id="GO:0007018">
    <property type="term" value="P:microtubule-based movement"/>
    <property type="evidence" value="ECO:0007669"/>
    <property type="project" value="InterPro"/>
</dbReference>
<keyword evidence="9" id="KW-0206">Cytoskeleton</keyword>
<gene>
    <name evidence="11" type="ORF">CAC42_3944</name>
</gene>
<feature type="region of interest" description="Disordered" evidence="10">
    <location>
        <begin position="382"/>
        <end position="417"/>
    </location>
</feature>
<evidence type="ECO:0000256" key="1">
    <source>
        <dbReference type="ARBA" id="ARBA00004245"/>
    </source>
</evidence>
<keyword evidence="7" id="KW-0243">Dynein</keyword>
<feature type="region of interest" description="Disordered" evidence="10">
    <location>
        <begin position="440"/>
        <end position="479"/>
    </location>
</feature>
<proteinExistence type="predicted"/>
<dbReference type="GO" id="GO:0005868">
    <property type="term" value="C:cytoplasmic dynein complex"/>
    <property type="evidence" value="ECO:0007669"/>
    <property type="project" value="InterPro"/>
</dbReference>
<feature type="compositionally biased region" description="Polar residues" evidence="10">
    <location>
        <begin position="1"/>
        <end position="20"/>
    </location>
</feature>
<keyword evidence="8" id="KW-0505">Motor protein</keyword>
<reference evidence="11 12" key="1">
    <citation type="submission" date="2017-06" db="EMBL/GenBank/DDBJ databases">
        <title>Draft genome sequence of a variant of Elsinoe murrayae.</title>
        <authorList>
            <person name="Cheng Q."/>
        </authorList>
    </citation>
    <scope>NUCLEOTIDE SEQUENCE [LARGE SCALE GENOMIC DNA]</scope>
    <source>
        <strain evidence="11 12">CQ-2017a</strain>
    </source>
</reference>
<evidence type="ECO:0000256" key="10">
    <source>
        <dbReference type="SAM" id="MobiDB-lite"/>
    </source>
</evidence>
<keyword evidence="2" id="KW-0813">Transport</keyword>
<evidence type="ECO:0000256" key="5">
    <source>
        <dbReference type="ARBA" id="ARBA00022741"/>
    </source>
</evidence>
<evidence type="ECO:0000256" key="8">
    <source>
        <dbReference type="ARBA" id="ARBA00023175"/>
    </source>
</evidence>
<evidence type="ECO:0000256" key="7">
    <source>
        <dbReference type="ARBA" id="ARBA00023017"/>
    </source>
</evidence>
<keyword evidence="3" id="KW-0963">Cytoplasm</keyword>
<evidence type="ECO:0008006" key="13">
    <source>
        <dbReference type="Google" id="ProtNLM"/>
    </source>
</evidence>
<name>A0A2K1QSF8_9PEZI</name>
<evidence type="ECO:0000256" key="6">
    <source>
        <dbReference type="ARBA" id="ARBA00022840"/>
    </source>
</evidence>
<dbReference type="Proteomes" id="UP000243797">
    <property type="component" value="Unassembled WGS sequence"/>
</dbReference>
<dbReference type="GO" id="GO:0045504">
    <property type="term" value="F:dynein heavy chain binding"/>
    <property type="evidence" value="ECO:0007669"/>
    <property type="project" value="TreeGrafter"/>
</dbReference>
<dbReference type="OrthoDB" id="27603at2759"/>
<dbReference type="InterPro" id="IPR008467">
    <property type="entry name" value="Dynein1_light_intermed_chain"/>
</dbReference>
<keyword evidence="12" id="KW-1185">Reference proteome</keyword>
<dbReference type="STRING" id="2082308.A0A2K1QSF8"/>
<dbReference type="GO" id="GO:0005874">
    <property type="term" value="C:microtubule"/>
    <property type="evidence" value="ECO:0007669"/>
    <property type="project" value="UniProtKB-KW"/>
</dbReference>
<accession>A0A2K1QSF8</accession>
<keyword evidence="5" id="KW-0547">Nucleotide-binding</keyword>
<dbReference type="GO" id="GO:0000226">
    <property type="term" value="P:microtubule cytoskeleton organization"/>
    <property type="evidence" value="ECO:0007669"/>
    <property type="project" value="TreeGrafter"/>
</dbReference>
<evidence type="ECO:0000256" key="3">
    <source>
        <dbReference type="ARBA" id="ARBA00022490"/>
    </source>
</evidence>
<comment type="subcellular location">
    <subcellularLocation>
        <location evidence="1">Cytoplasm</location>
        <location evidence="1">Cytoskeleton</location>
    </subcellularLocation>
</comment>
<protein>
    <recommendedName>
        <fullName evidence="13">Dynein light intermediate chain</fullName>
    </recommendedName>
</protein>
<dbReference type="InParanoid" id="A0A2K1QSF8"/>
<dbReference type="PANTHER" id="PTHR12688">
    <property type="entry name" value="DYNEIN LIGHT INTERMEDIATE CHAIN"/>
    <property type="match status" value="1"/>
</dbReference>
<dbReference type="PANTHER" id="PTHR12688:SF0">
    <property type="entry name" value="DYNEIN LIGHT INTERMEDIATE CHAIN"/>
    <property type="match status" value="1"/>
</dbReference>
<feature type="compositionally biased region" description="Gly residues" evidence="10">
    <location>
        <begin position="516"/>
        <end position="528"/>
    </location>
</feature>
<feature type="compositionally biased region" description="Polar residues" evidence="10">
    <location>
        <begin position="398"/>
        <end position="414"/>
    </location>
</feature>
<comment type="caution">
    <text evidence="11">The sequence shown here is derived from an EMBL/GenBank/DDBJ whole genome shotgun (WGS) entry which is preliminary data.</text>
</comment>
<keyword evidence="6" id="KW-0067">ATP-binding</keyword>
<evidence type="ECO:0000256" key="2">
    <source>
        <dbReference type="ARBA" id="ARBA00022448"/>
    </source>
</evidence>
<evidence type="ECO:0000256" key="9">
    <source>
        <dbReference type="ARBA" id="ARBA00023212"/>
    </source>
</evidence>
<keyword evidence="4" id="KW-0493">Microtubule</keyword>
<dbReference type="GO" id="GO:0035974">
    <property type="term" value="C:meiotic spindle pole body"/>
    <property type="evidence" value="ECO:0007669"/>
    <property type="project" value="TreeGrafter"/>
</dbReference>
<dbReference type="AlphaFoldDB" id="A0A2K1QSF8"/>
<feature type="region of interest" description="Disordered" evidence="10">
    <location>
        <begin position="491"/>
        <end position="528"/>
    </location>
</feature>
<dbReference type="EMBL" id="NKHZ01000047">
    <property type="protein sequence ID" value="PNS17985.1"/>
    <property type="molecule type" value="Genomic_DNA"/>
</dbReference>
<evidence type="ECO:0000256" key="4">
    <source>
        <dbReference type="ARBA" id="ARBA00022701"/>
    </source>
</evidence>
<organism evidence="11 12">
    <name type="scientific">Sphaceloma murrayae</name>
    <dbReference type="NCBI Taxonomy" id="2082308"/>
    <lineage>
        <taxon>Eukaryota</taxon>
        <taxon>Fungi</taxon>
        <taxon>Dikarya</taxon>
        <taxon>Ascomycota</taxon>
        <taxon>Pezizomycotina</taxon>
        <taxon>Dothideomycetes</taxon>
        <taxon>Dothideomycetidae</taxon>
        <taxon>Myriangiales</taxon>
        <taxon>Elsinoaceae</taxon>
        <taxon>Sphaceloma</taxon>
    </lineage>
</organism>
<dbReference type="InterPro" id="IPR022780">
    <property type="entry name" value="Dynein_light_int_chain"/>
</dbReference>
<feature type="region of interest" description="Disordered" evidence="10">
    <location>
        <begin position="1"/>
        <end position="22"/>
    </location>
</feature>
<dbReference type="GO" id="GO:0005524">
    <property type="term" value="F:ATP binding"/>
    <property type="evidence" value="ECO:0007669"/>
    <property type="project" value="UniProtKB-KW"/>
</dbReference>